<accession>A0A075MN60</accession>
<dbReference type="RefSeq" id="WP_148699263.1">
    <property type="nucleotide sequence ID" value="NZ_CP007174.1"/>
</dbReference>
<gene>
    <name evidence="3" type="ORF">NTE_00145</name>
</gene>
<keyword evidence="4" id="KW-1185">Reference proteome</keyword>
<protein>
    <recommendedName>
        <fullName evidence="2">C2H2-type domain-containing protein</fullName>
    </recommendedName>
</protein>
<dbReference type="SUPFAM" id="SSF57667">
    <property type="entry name" value="beta-beta-alpha zinc fingers"/>
    <property type="match status" value="1"/>
</dbReference>
<dbReference type="AlphaFoldDB" id="A0A075MN60"/>
<dbReference type="OrthoDB" id="106287at2157"/>
<dbReference type="EMBL" id="CP007174">
    <property type="protein sequence ID" value="AIF82227.1"/>
    <property type="molecule type" value="Genomic_DNA"/>
</dbReference>
<dbReference type="PROSITE" id="PS00028">
    <property type="entry name" value="ZINC_FINGER_C2H2_1"/>
    <property type="match status" value="1"/>
</dbReference>
<evidence type="ECO:0000256" key="1">
    <source>
        <dbReference type="SAM" id="MobiDB-lite"/>
    </source>
</evidence>
<sequence length="189" mass="20616">MAQFKCEICGDGFEQKSRFERHLATAHPDRAPSAADLEKALSGVQYPKTKEELLTAYASQQVSDDELRKLVESLPSRTYRDAAEVAIALGEVKKKQGIRSASEVAESEAPSARGGRTAASTATSAAAVAKALSGVDFPKRKDELKEYAQRHILESGLDNPKDIVDMIGMLPDKEYHDMSDVEKSLFAQT</sequence>
<dbReference type="Gene3D" id="3.30.160.60">
    <property type="entry name" value="Classic Zinc Finger"/>
    <property type="match status" value="1"/>
</dbReference>
<dbReference type="PROSITE" id="PS50157">
    <property type="entry name" value="ZINC_FINGER_C2H2_2"/>
    <property type="match status" value="1"/>
</dbReference>
<dbReference type="Proteomes" id="UP000028194">
    <property type="component" value="Chromosome"/>
</dbReference>
<dbReference type="Pfam" id="PF11387">
    <property type="entry name" value="DUF2795"/>
    <property type="match status" value="2"/>
</dbReference>
<name>A0A075MN60_9ARCH</name>
<evidence type="ECO:0000313" key="4">
    <source>
        <dbReference type="Proteomes" id="UP000028194"/>
    </source>
</evidence>
<feature type="compositionally biased region" description="Low complexity" evidence="1">
    <location>
        <begin position="100"/>
        <end position="118"/>
    </location>
</feature>
<dbReference type="SMART" id="SM00355">
    <property type="entry name" value="ZnF_C2H2"/>
    <property type="match status" value="1"/>
</dbReference>
<dbReference type="GeneID" id="41596084"/>
<dbReference type="InterPro" id="IPR036236">
    <property type="entry name" value="Znf_C2H2_sf"/>
</dbReference>
<evidence type="ECO:0000313" key="3">
    <source>
        <dbReference type="EMBL" id="AIF82227.1"/>
    </source>
</evidence>
<feature type="region of interest" description="Disordered" evidence="1">
    <location>
        <begin position="98"/>
        <end position="118"/>
    </location>
</feature>
<organism evidence="3 4">
    <name type="scientific">Candidatus Nitrososphaera evergladensis SR1</name>
    <dbReference type="NCBI Taxonomy" id="1459636"/>
    <lineage>
        <taxon>Archaea</taxon>
        <taxon>Nitrososphaerota</taxon>
        <taxon>Nitrososphaeria</taxon>
        <taxon>Nitrososphaerales</taxon>
        <taxon>Nitrososphaeraceae</taxon>
        <taxon>Nitrososphaera</taxon>
    </lineage>
</organism>
<dbReference type="InterPro" id="IPR021527">
    <property type="entry name" value="DUF2795"/>
</dbReference>
<dbReference type="KEGG" id="nev:NTE_00145"/>
<reference evidence="3 4" key="1">
    <citation type="journal article" date="2014" name="PLoS ONE">
        <title>Genome Sequence of Candidatus Nitrososphaera evergladensis from Group I.1b Enriched from Everglades Soil Reveals Novel Genomic Features of the Ammonia-Oxidizing Archaea.</title>
        <authorList>
            <person name="Zhalnina K.V."/>
            <person name="Dias R."/>
            <person name="Leonard M.T."/>
            <person name="Dorr de Quadros P."/>
            <person name="Camargo F.A."/>
            <person name="Drew J.C."/>
            <person name="Farmerie W.G."/>
            <person name="Daroub S.H."/>
            <person name="Triplett E.W."/>
        </authorList>
    </citation>
    <scope>NUCLEOTIDE SEQUENCE [LARGE SCALE GENOMIC DNA]</scope>
    <source>
        <strain evidence="3 4">SR1</strain>
    </source>
</reference>
<dbReference type="eggNOG" id="arCOG03593">
    <property type="taxonomic scope" value="Archaea"/>
</dbReference>
<dbReference type="HOGENOM" id="CLU_1438157_0_0_2"/>
<proteinExistence type="predicted"/>
<evidence type="ECO:0000259" key="2">
    <source>
        <dbReference type="PROSITE" id="PS50157"/>
    </source>
</evidence>
<feature type="domain" description="C2H2-type" evidence="2">
    <location>
        <begin position="4"/>
        <end position="32"/>
    </location>
</feature>
<dbReference type="InterPro" id="IPR013087">
    <property type="entry name" value="Znf_C2H2_type"/>
</dbReference>
<dbReference type="STRING" id="1459636.NTE_00145"/>